<dbReference type="AlphaFoldDB" id="A0A2A2J698"/>
<accession>A0A2A2J698</accession>
<comment type="caution">
    <text evidence="2">The sequence shown here is derived from an EMBL/GenBank/DDBJ whole genome shotgun (WGS) entry which is preliminary data.</text>
</comment>
<gene>
    <name evidence="2" type="ORF">WR25_11458</name>
</gene>
<proteinExistence type="predicted"/>
<feature type="region of interest" description="Disordered" evidence="1">
    <location>
        <begin position="69"/>
        <end position="99"/>
    </location>
</feature>
<dbReference type="OrthoDB" id="5855724at2759"/>
<feature type="region of interest" description="Disordered" evidence="1">
    <location>
        <begin position="1"/>
        <end position="49"/>
    </location>
</feature>
<protein>
    <submittedName>
        <fullName evidence="2">Uncharacterized protein</fullName>
    </submittedName>
</protein>
<organism evidence="2 3">
    <name type="scientific">Diploscapter pachys</name>
    <dbReference type="NCBI Taxonomy" id="2018661"/>
    <lineage>
        <taxon>Eukaryota</taxon>
        <taxon>Metazoa</taxon>
        <taxon>Ecdysozoa</taxon>
        <taxon>Nematoda</taxon>
        <taxon>Chromadorea</taxon>
        <taxon>Rhabditida</taxon>
        <taxon>Rhabditina</taxon>
        <taxon>Rhabditomorpha</taxon>
        <taxon>Rhabditoidea</taxon>
        <taxon>Rhabditidae</taxon>
        <taxon>Diploscapter</taxon>
    </lineage>
</organism>
<feature type="compositionally biased region" description="Basic and acidic residues" evidence="1">
    <location>
        <begin position="82"/>
        <end position="99"/>
    </location>
</feature>
<sequence>MGFQMENQRDFTPQTTIEDTSTAARAPDSSYMGRNHHGRHQAPPSFMRHGAMNHQQSTRLVAMTDSDVKHISTHSTATSEAGDDKAKVPRLVKDSMDME</sequence>
<name>A0A2A2J698_9BILA</name>
<feature type="compositionally biased region" description="Polar residues" evidence="1">
    <location>
        <begin position="10"/>
        <end position="23"/>
    </location>
</feature>
<dbReference type="EMBL" id="LIAE01010651">
    <property type="protein sequence ID" value="PAV57217.1"/>
    <property type="molecule type" value="Genomic_DNA"/>
</dbReference>
<reference evidence="2 3" key="1">
    <citation type="journal article" date="2017" name="Curr. Biol.">
        <title>Genome architecture and evolution of a unichromosomal asexual nematode.</title>
        <authorList>
            <person name="Fradin H."/>
            <person name="Zegar C."/>
            <person name="Gutwein M."/>
            <person name="Lucas J."/>
            <person name="Kovtun M."/>
            <person name="Corcoran D."/>
            <person name="Baugh L.R."/>
            <person name="Kiontke K."/>
            <person name="Gunsalus K."/>
            <person name="Fitch D.H."/>
            <person name="Piano F."/>
        </authorList>
    </citation>
    <scope>NUCLEOTIDE SEQUENCE [LARGE SCALE GENOMIC DNA]</scope>
    <source>
        <strain evidence="2">PF1309</strain>
    </source>
</reference>
<dbReference type="Proteomes" id="UP000218231">
    <property type="component" value="Unassembled WGS sequence"/>
</dbReference>
<evidence type="ECO:0000256" key="1">
    <source>
        <dbReference type="SAM" id="MobiDB-lite"/>
    </source>
</evidence>
<keyword evidence="3" id="KW-1185">Reference proteome</keyword>
<evidence type="ECO:0000313" key="3">
    <source>
        <dbReference type="Proteomes" id="UP000218231"/>
    </source>
</evidence>
<evidence type="ECO:0000313" key="2">
    <source>
        <dbReference type="EMBL" id="PAV57217.1"/>
    </source>
</evidence>